<proteinExistence type="predicted"/>
<comment type="caution">
    <text evidence="1">The sequence shown here is derived from an EMBL/GenBank/DDBJ whole genome shotgun (WGS) entry which is preliminary data.</text>
</comment>
<dbReference type="Proteomes" id="UP000223364">
    <property type="component" value="Unassembled WGS sequence"/>
</dbReference>
<gene>
    <name evidence="1" type="ORF">COF57_07585</name>
</gene>
<name>A0A2C4QBI3_9BACI</name>
<sequence>MVFKQYDTFLTPSVPVREDILIDVFFTYTITTQ</sequence>
<protein>
    <submittedName>
        <fullName evidence="1">Uncharacterized protein</fullName>
    </submittedName>
</protein>
<evidence type="ECO:0000313" key="1">
    <source>
        <dbReference type="EMBL" id="PHD61861.1"/>
    </source>
</evidence>
<reference evidence="1 2" key="1">
    <citation type="submission" date="2017-09" db="EMBL/GenBank/DDBJ databases">
        <title>Large-scale bioinformatics analysis of Bacillus genomes uncovers conserved roles of natural products in bacterial physiology.</title>
        <authorList>
            <consortium name="Agbiome Team Llc"/>
            <person name="Bleich R.M."/>
            <person name="Grubbs K.J."/>
            <person name="Santa Maria K.C."/>
            <person name="Allen S.E."/>
            <person name="Farag S."/>
            <person name="Shank E.A."/>
            <person name="Bowers A."/>
        </authorList>
    </citation>
    <scope>NUCLEOTIDE SEQUENCE [LARGE SCALE GENOMIC DNA]</scope>
    <source>
        <strain evidence="1 2">AFS044295</strain>
    </source>
</reference>
<organism evidence="1 2">
    <name type="scientific">Bacillus wiedmannii</name>
    <dbReference type="NCBI Taxonomy" id="1890302"/>
    <lineage>
        <taxon>Bacteria</taxon>
        <taxon>Bacillati</taxon>
        <taxon>Bacillota</taxon>
        <taxon>Bacilli</taxon>
        <taxon>Bacillales</taxon>
        <taxon>Bacillaceae</taxon>
        <taxon>Bacillus</taxon>
        <taxon>Bacillus cereus group</taxon>
    </lineage>
</organism>
<accession>A0A2C4QBI3</accession>
<dbReference type="AlphaFoldDB" id="A0A2C4QBI3"/>
<dbReference type="EMBL" id="NUSP01000007">
    <property type="protein sequence ID" value="PHD61861.1"/>
    <property type="molecule type" value="Genomic_DNA"/>
</dbReference>
<evidence type="ECO:0000313" key="2">
    <source>
        <dbReference type="Proteomes" id="UP000223364"/>
    </source>
</evidence>